<dbReference type="SUPFAM" id="SSF53756">
    <property type="entry name" value="UDP-Glycosyltransferase/glycogen phosphorylase"/>
    <property type="match status" value="1"/>
</dbReference>
<dbReference type="Gene3D" id="3.40.50.2000">
    <property type="entry name" value="Glycogen Phosphorylase B"/>
    <property type="match status" value="2"/>
</dbReference>
<dbReference type="FunFam" id="3.40.50.2000:FF:000040">
    <property type="entry name" value="UDP-glycosyltransferase 76C1"/>
    <property type="match status" value="1"/>
</dbReference>
<dbReference type="CDD" id="cd03784">
    <property type="entry name" value="GT1_Gtf-like"/>
    <property type="match status" value="1"/>
</dbReference>
<dbReference type="PANTHER" id="PTHR11926:SF1392">
    <property type="entry name" value="GLYCOSYLTRANSFERASE"/>
    <property type="match status" value="1"/>
</dbReference>
<accession>I3VI32</accession>
<dbReference type="InterPro" id="IPR035595">
    <property type="entry name" value="UDP_glycos_trans_CS"/>
</dbReference>
<dbReference type="UniPathway" id="UPA00213"/>
<evidence type="ECO:0000256" key="1">
    <source>
        <dbReference type="ARBA" id="ARBA00004721"/>
    </source>
</evidence>
<reference evidence="7" key="1">
    <citation type="submission" date="2011-04" db="EMBL/GenBank/DDBJ databases">
        <title>Transcriptome analysis of Bupleurum chinense with focus on genes involved in saikosaponins biosynthesis.</title>
        <authorList>
            <person name="Sui C."/>
            <person name="Zhang J."/>
            <person name="Wei J."/>
            <person name="Chen S."/>
            <person name="Li Y."/>
            <person name="Xu J."/>
            <person name="Jin Y."/>
            <person name="Gao Z."/>
            <person name="Chen H."/>
            <person name="Yang C."/>
            <person name="Zhang Z."/>
        </authorList>
    </citation>
    <scope>NUCLEOTIDE SEQUENCE</scope>
</reference>
<dbReference type="Pfam" id="PF00201">
    <property type="entry name" value="UDPGT"/>
    <property type="match status" value="1"/>
</dbReference>
<dbReference type="GO" id="GO:0016114">
    <property type="term" value="P:terpenoid biosynthetic process"/>
    <property type="evidence" value="ECO:0007669"/>
    <property type="project" value="UniProtKB-UniPathway"/>
</dbReference>
<comment type="pathway">
    <text evidence="1">Secondary metabolite biosynthesis; terpenoid biosynthesis.</text>
</comment>
<evidence type="ECO:0000256" key="5">
    <source>
        <dbReference type="RuleBase" id="RU003718"/>
    </source>
</evidence>
<dbReference type="GO" id="GO:0080043">
    <property type="term" value="F:quercetin 3-O-glucosyltransferase activity"/>
    <property type="evidence" value="ECO:0007669"/>
    <property type="project" value="TreeGrafter"/>
</dbReference>
<dbReference type="GO" id="GO:0080044">
    <property type="term" value="F:quercetin 7-O-glucosyltransferase activity"/>
    <property type="evidence" value="ECO:0007669"/>
    <property type="project" value="TreeGrafter"/>
</dbReference>
<dbReference type="PANTHER" id="PTHR11926">
    <property type="entry name" value="GLUCOSYL/GLUCURONOSYL TRANSFERASES"/>
    <property type="match status" value="1"/>
</dbReference>
<evidence type="ECO:0000256" key="6">
    <source>
        <dbReference type="RuleBase" id="RU362057"/>
    </source>
</evidence>
<comment type="similarity">
    <text evidence="2 5">Belongs to the UDP-glycosyltransferase family.</text>
</comment>
<dbReference type="AlphaFoldDB" id="I3VI32"/>
<dbReference type="InterPro" id="IPR002213">
    <property type="entry name" value="UDP_glucos_trans"/>
</dbReference>
<evidence type="ECO:0000313" key="7">
    <source>
        <dbReference type="EMBL" id="AFK79038.1"/>
    </source>
</evidence>
<evidence type="ECO:0000256" key="2">
    <source>
        <dbReference type="ARBA" id="ARBA00009995"/>
    </source>
</evidence>
<dbReference type="PROSITE" id="PS00375">
    <property type="entry name" value="UDPGT"/>
    <property type="match status" value="1"/>
</dbReference>
<evidence type="ECO:0000256" key="3">
    <source>
        <dbReference type="ARBA" id="ARBA00022679"/>
    </source>
</evidence>
<protein>
    <recommendedName>
        <fullName evidence="6">Glycosyltransferase</fullName>
        <ecNumber evidence="6">2.4.1.-</ecNumber>
    </recommendedName>
</protein>
<keyword evidence="5" id="KW-0328">Glycosyltransferase</keyword>
<dbReference type="EMBL" id="JF803822">
    <property type="protein sequence ID" value="AFK79038.1"/>
    <property type="molecule type" value="mRNA"/>
</dbReference>
<name>I3VI32_BUPCH</name>
<organism evidence="7">
    <name type="scientific">Bupleurum chinense</name>
    <name type="common">Chinese thoroughwax</name>
    <dbReference type="NCBI Taxonomy" id="52451"/>
    <lineage>
        <taxon>Eukaryota</taxon>
        <taxon>Viridiplantae</taxon>
        <taxon>Streptophyta</taxon>
        <taxon>Embryophyta</taxon>
        <taxon>Tracheophyta</taxon>
        <taxon>Spermatophyta</taxon>
        <taxon>Magnoliopsida</taxon>
        <taxon>eudicotyledons</taxon>
        <taxon>Gunneridae</taxon>
        <taxon>Pentapetalae</taxon>
        <taxon>asterids</taxon>
        <taxon>campanulids</taxon>
        <taxon>Apiales</taxon>
        <taxon>Apiaceae</taxon>
        <taxon>Apioideae</taxon>
        <taxon>Bupleureae</taxon>
        <taxon>Bupleurum</taxon>
    </lineage>
</organism>
<evidence type="ECO:0000256" key="4">
    <source>
        <dbReference type="ARBA" id="ARBA00023229"/>
    </source>
</evidence>
<keyword evidence="3 5" id="KW-0808">Transferase</keyword>
<keyword evidence="4" id="KW-0414">Isoprene biosynthesis</keyword>
<proteinExistence type="evidence at transcript level"/>
<dbReference type="EC" id="2.4.1.-" evidence="6"/>
<sequence length="489" mass="54914">MIKNEVVCDPAHVLIFPLPLQGPVNCMLKLAELLALNNLHVTFLNTTHIQNSLIKHTHVESRFTKYPDFRFETIPDGLSEDHPRTGDKFLDITHGIEKVMKPLFREMLSSGKLSSKSSKPVSLVIADGFYNFGVGIAKEAGIPLVYFDTISPCAVWTFFSLPTLIKLGEVPFTEEDYDKKVTCIPGTEKYLRPRDLPSFFRTSDLSDPIVHLILQEIEAIPKSQGIILNTSEHIDGQIISQLSTYCSNVYTIGPLHALHKSIMLSKDKASPQANSSNSLWEEDNSCMTWLDAQPRKSVIYVSIGSLAVMSIAQLMELRHGIVNSGKRFLWVQRPGSLSGKDEDYAISTELSDATTERGCIVSWVFQEEVLAHPAIGLFLTHSGWNSTLEGIIEGVPMLCWPYFVDQQVNSRFVQEVWSVGIDIKDKCDRVTIEKAVREIMEERKDEFEKSASMMAKLARQSVCDQGGSSHHNFNRLVNDIRLMRLAHSS</sequence>